<dbReference type="InterPro" id="IPR009725">
    <property type="entry name" value="3_dmu_93_MTrfase"/>
</dbReference>
<keyword evidence="3" id="KW-1185">Reference proteome</keyword>
<evidence type="ECO:0000313" key="3">
    <source>
        <dbReference type="Proteomes" id="UP000830639"/>
    </source>
</evidence>
<dbReference type="SUPFAM" id="SSF54593">
    <property type="entry name" value="Glyoxalase/Bleomycin resistance protein/Dihydroxybiphenyl dioxygenase"/>
    <property type="match status" value="1"/>
</dbReference>
<proteinExistence type="predicted"/>
<dbReference type="RefSeq" id="WP_248268752.1">
    <property type="nucleotide sequence ID" value="NZ_CP096034.1"/>
</dbReference>
<dbReference type="Gene3D" id="3.10.180.10">
    <property type="entry name" value="2,3-Dihydroxybiphenyl 1,2-Dioxygenase, domain 1"/>
    <property type="match status" value="1"/>
</dbReference>
<evidence type="ECO:0000259" key="1">
    <source>
        <dbReference type="Pfam" id="PF06983"/>
    </source>
</evidence>
<name>A0ABY4JSF9_9BACI</name>
<evidence type="ECO:0000313" key="2">
    <source>
        <dbReference type="EMBL" id="UPM55778.1"/>
    </source>
</evidence>
<reference evidence="2 3" key="1">
    <citation type="submission" date="2022-04" db="EMBL/GenBank/DDBJ databases">
        <title>Mechanism of arsenic methylation and mitigation arsenic toxicity by Bacillus sp. LH14 from an Arsenic-Contaminated Paddy Soil.</title>
        <authorList>
            <person name="Wang D."/>
        </authorList>
    </citation>
    <scope>NUCLEOTIDE SEQUENCE [LARGE SCALE GENOMIC DNA]</scope>
    <source>
        <strain evidence="2 3">LH14</strain>
    </source>
</reference>
<dbReference type="InterPro" id="IPR028973">
    <property type="entry name" value="PhnB-like"/>
</dbReference>
<accession>A0ABY4JSF9</accession>
<dbReference type="InterPro" id="IPR029068">
    <property type="entry name" value="Glyas_Bleomycin-R_OHBP_Dase"/>
</dbReference>
<protein>
    <submittedName>
        <fullName evidence="2">VOC family protein</fullName>
    </submittedName>
</protein>
<dbReference type="Proteomes" id="UP000830639">
    <property type="component" value="Chromosome"/>
</dbReference>
<dbReference type="PIRSF" id="PIRSF021700">
    <property type="entry name" value="3_dmu_93_MTrfase"/>
    <property type="match status" value="1"/>
</dbReference>
<feature type="domain" description="PhnB-like" evidence="1">
    <location>
        <begin position="6"/>
        <end position="126"/>
    </location>
</feature>
<organism evidence="2 3">
    <name type="scientific">Gottfriedia acidiceleris</name>
    <dbReference type="NCBI Taxonomy" id="371036"/>
    <lineage>
        <taxon>Bacteria</taxon>
        <taxon>Bacillati</taxon>
        <taxon>Bacillota</taxon>
        <taxon>Bacilli</taxon>
        <taxon>Bacillales</taxon>
        <taxon>Bacillaceae</taxon>
        <taxon>Gottfriedia</taxon>
    </lineage>
</organism>
<sequence length="172" mass="19747">MQSKIQKISTNLWFDTQAEEAVNYYTSIFKNSKIERITRYGKERHDPNSMEEGAVMTIQFSLEGLDFVALNGGPHFKFTEAISFIIHCDSQEEIDYYWDKLSKDGDKNAQACGWLKDQFGISWQIVPTILPQLLNNSNLEKSERVMKAVLQTKNKINLNNLIEAYEGNPSSN</sequence>
<dbReference type="Pfam" id="PF06983">
    <property type="entry name" value="3-dmu-9_3-mt"/>
    <property type="match status" value="1"/>
</dbReference>
<dbReference type="CDD" id="cd06588">
    <property type="entry name" value="PhnB_like"/>
    <property type="match status" value="1"/>
</dbReference>
<dbReference type="PANTHER" id="PTHR33990">
    <property type="entry name" value="PROTEIN YJDN-RELATED"/>
    <property type="match status" value="1"/>
</dbReference>
<gene>
    <name evidence="2" type="ORF">MY490_08100</name>
</gene>
<dbReference type="EMBL" id="CP096034">
    <property type="protein sequence ID" value="UPM55778.1"/>
    <property type="molecule type" value="Genomic_DNA"/>
</dbReference>